<evidence type="ECO:0000313" key="4">
    <source>
        <dbReference type="Proteomes" id="UP000215144"/>
    </source>
</evidence>
<dbReference type="InterPro" id="IPR000477">
    <property type="entry name" value="RT_dom"/>
</dbReference>
<gene>
    <name evidence="3" type="primary">ltrA_2</name>
    <name evidence="3" type="ORF">SAMEA4504048_00403</name>
</gene>
<evidence type="ECO:0000259" key="2">
    <source>
        <dbReference type="PROSITE" id="PS50878"/>
    </source>
</evidence>
<dbReference type="NCBIfam" id="TIGR04416">
    <property type="entry name" value="group_II_RT_mat"/>
    <property type="match status" value="1"/>
</dbReference>
<dbReference type="PROSITE" id="PS50878">
    <property type="entry name" value="RT_POL"/>
    <property type="match status" value="1"/>
</dbReference>
<dbReference type="Pfam" id="PF08388">
    <property type="entry name" value="GIIM"/>
    <property type="match status" value="1"/>
</dbReference>
<dbReference type="RefSeq" id="WP_095121714.1">
    <property type="nucleotide sequence ID" value="NZ_LT906454.1"/>
</dbReference>
<dbReference type="AlphaFoldDB" id="A0A239WMI6"/>
<dbReference type="PANTHER" id="PTHR34047:SF8">
    <property type="entry name" value="PROTEIN YKFC"/>
    <property type="match status" value="1"/>
</dbReference>
<dbReference type="SUPFAM" id="SSF56672">
    <property type="entry name" value="DNA/RNA polymerases"/>
    <property type="match status" value="1"/>
</dbReference>
<reference evidence="3 4" key="1">
    <citation type="submission" date="2017-06" db="EMBL/GenBank/DDBJ databases">
        <authorList>
            <consortium name="Pathogen Informatics"/>
        </authorList>
    </citation>
    <scope>NUCLEOTIDE SEQUENCE [LARGE SCALE GENOMIC DNA]</scope>
    <source>
        <strain evidence="3 4">NCTC11291</strain>
    </source>
</reference>
<proteinExistence type="predicted"/>
<dbReference type="InterPro" id="IPR043502">
    <property type="entry name" value="DNA/RNA_pol_sf"/>
</dbReference>
<dbReference type="InterPro" id="IPR013597">
    <property type="entry name" value="Mat_intron_G2"/>
</dbReference>
<evidence type="ECO:0000256" key="1">
    <source>
        <dbReference type="ARBA" id="ARBA00022763"/>
    </source>
</evidence>
<sequence>MSQLLDNILSRSNMLDAYNQVRANKGSAGIDGVTIDEIDDYLRKHWRSTKELIKQRKYKPQPVLRVEIPKPNGGVRQLGIPTVMDRMIQQALVQVISPICEPYFSEKSYGFSPNRSCEQAIIQLLEYVNDGYEWIVDIDLEKFLDTVPQDRLMSLVHNIIQDGDTEPLIRKYLHSGVVINGQRYKKLVGTPQGGNISLLLSNIMLNELDKELANRGLRFVRYVDDCVITVGSEAVAKCVMHSISRYIEKRLGLKVNMTKTKTKTKIVKPSKLKYLGFGFWKSSEGWKSRPHQDSVQSFKRKLKKLTARKWSIDLDNRIERINWIIRGWINYFSMTNMKSVMESIDERLRTRIRVIIWKQWKKKSRRLWGLLKLGVPEWIADKVSGWGDHYQLVTQRSVLKRAISKPVLAKRGLVSCLDYYLKRHALKVS</sequence>
<dbReference type="GO" id="GO:0006974">
    <property type="term" value="P:DNA damage response"/>
    <property type="evidence" value="ECO:0007669"/>
    <property type="project" value="UniProtKB-KW"/>
</dbReference>
<dbReference type="Proteomes" id="UP000215144">
    <property type="component" value="Chromosome 1"/>
</dbReference>
<name>A0A239WMI6_STRAI</name>
<dbReference type="CDD" id="cd01651">
    <property type="entry name" value="RT_G2_intron"/>
    <property type="match status" value="1"/>
</dbReference>
<accession>A0A239WMI6</accession>
<dbReference type="Pfam" id="PF00078">
    <property type="entry name" value="RVT_1"/>
    <property type="match status" value="1"/>
</dbReference>
<dbReference type="KEGG" id="saco:SAME_00403"/>
<dbReference type="EMBL" id="LT906454">
    <property type="protein sequence ID" value="SNV34824.1"/>
    <property type="molecule type" value="Genomic_DNA"/>
</dbReference>
<feature type="domain" description="Reverse transcriptase" evidence="2">
    <location>
        <begin position="49"/>
        <end position="279"/>
    </location>
</feature>
<dbReference type="PANTHER" id="PTHR34047">
    <property type="entry name" value="NUCLEAR INTRON MATURASE 1, MITOCHONDRIAL-RELATED"/>
    <property type="match status" value="1"/>
</dbReference>
<dbReference type="InterPro" id="IPR030931">
    <property type="entry name" value="Group_II_RT_mat"/>
</dbReference>
<evidence type="ECO:0000313" key="3">
    <source>
        <dbReference type="EMBL" id="SNV34824.1"/>
    </source>
</evidence>
<organism evidence="3 4">
    <name type="scientific">Streptococcus acidominimus</name>
    <dbReference type="NCBI Taxonomy" id="1326"/>
    <lineage>
        <taxon>Bacteria</taxon>
        <taxon>Bacillati</taxon>
        <taxon>Bacillota</taxon>
        <taxon>Bacilli</taxon>
        <taxon>Lactobacillales</taxon>
        <taxon>Streptococcaceae</taxon>
        <taxon>Streptococcus</taxon>
    </lineage>
</organism>
<dbReference type="InterPro" id="IPR051083">
    <property type="entry name" value="GrpII_Intron_Splice-Mob/Def"/>
</dbReference>
<keyword evidence="1" id="KW-0227">DNA damage</keyword>
<protein>
    <submittedName>
        <fullName evidence="3">Maturase-related protein</fullName>
    </submittedName>
</protein>
<dbReference type="OrthoDB" id="9793236at2"/>